<dbReference type="Proteomes" id="UP001165064">
    <property type="component" value="Unassembled WGS sequence"/>
</dbReference>
<name>A0ACB5U7M0_AMBMO</name>
<evidence type="ECO:0000313" key="2">
    <source>
        <dbReference type="Proteomes" id="UP001165064"/>
    </source>
</evidence>
<proteinExistence type="predicted"/>
<protein>
    <submittedName>
        <fullName evidence="1">Unnamed protein product</fullName>
    </submittedName>
</protein>
<evidence type="ECO:0000313" key="1">
    <source>
        <dbReference type="EMBL" id="GMF04037.1"/>
    </source>
</evidence>
<dbReference type="EMBL" id="BSXS01013441">
    <property type="protein sequence ID" value="GMF04037.1"/>
    <property type="molecule type" value="Genomic_DNA"/>
</dbReference>
<sequence length="203" mass="22475">MYKVHGETPVTVELIKTVRNITTTILPDEFDLHMVITCLDVLFDYLKSIGKLAIMEGTDSTQLESVCAQLMLILKGEHPCQSEDDDDVPDDEADASETEAVIYDSALEVLVSLSIAFGGEFARIFQSFKDVILAQVNSKSKNKRISTLGSLAEMCNGMKTENPFVTEMLQVFVNKLTDDKSSEVRGNAAYGVGIVIDIEDRRR</sequence>
<keyword evidence="2" id="KW-1185">Reference proteome</keyword>
<accession>A0ACB5U7M0</accession>
<organism evidence="1 2">
    <name type="scientific">Ambrosiozyma monospora</name>
    <name type="common">Yeast</name>
    <name type="synonym">Endomycopsis monosporus</name>
    <dbReference type="NCBI Taxonomy" id="43982"/>
    <lineage>
        <taxon>Eukaryota</taxon>
        <taxon>Fungi</taxon>
        <taxon>Dikarya</taxon>
        <taxon>Ascomycota</taxon>
        <taxon>Saccharomycotina</taxon>
        <taxon>Pichiomycetes</taxon>
        <taxon>Pichiales</taxon>
        <taxon>Pichiaceae</taxon>
        <taxon>Ambrosiozyma</taxon>
    </lineage>
</organism>
<reference evidence="1" key="1">
    <citation type="submission" date="2023-04" db="EMBL/GenBank/DDBJ databases">
        <title>Ambrosiozyma monospora NBRC 10751.</title>
        <authorList>
            <person name="Ichikawa N."/>
            <person name="Sato H."/>
            <person name="Tonouchi N."/>
        </authorList>
    </citation>
    <scope>NUCLEOTIDE SEQUENCE</scope>
    <source>
        <strain evidence="1">NBRC 10751</strain>
    </source>
</reference>
<gene>
    <name evidence="1" type="ORF">Amon02_001199300</name>
</gene>
<comment type="caution">
    <text evidence="1">The sequence shown here is derived from an EMBL/GenBank/DDBJ whole genome shotgun (WGS) entry which is preliminary data.</text>
</comment>